<dbReference type="InterPro" id="IPR000719">
    <property type="entry name" value="Prot_kinase_dom"/>
</dbReference>
<dbReference type="EMBL" id="CM032188">
    <property type="protein sequence ID" value="KAG7088659.1"/>
    <property type="molecule type" value="Genomic_DNA"/>
</dbReference>
<comment type="caution">
    <text evidence="2">The sequence shown here is derived from an EMBL/GenBank/DDBJ whole genome shotgun (WGS) entry which is preliminary data.</text>
</comment>
<proteinExistence type="predicted"/>
<organism evidence="2 3">
    <name type="scientific">Marasmius oreades</name>
    <name type="common">fairy-ring Marasmius</name>
    <dbReference type="NCBI Taxonomy" id="181124"/>
    <lineage>
        <taxon>Eukaryota</taxon>
        <taxon>Fungi</taxon>
        <taxon>Dikarya</taxon>
        <taxon>Basidiomycota</taxon>
        <taxon>Agaricomycotina</taxon>
        <taxon>Agaricomycetes</taxon>
        <taxon>Agaricomycetidae</taxon>
        <taxon>Agaricales</taxon>
        <taxon>Marasmiineae</taxon>
        <taxon>Marasmiaceae</taxon>
        <taxon>Marasmius</taxon>
    </lineage>
</organism>
<keyword evidence="3" id="KW-1185">Reference proteome</keyword>
<dbReference type="InterPro" id="IPR011009">
    <property type="entry name" value="Kinase-like_dom_sf"/>
</dbReference>
<evidence type="ECO:0000259" key="1">
    <source>
        <dbReference type="PROSITE" id="PS50011"/>
    </source>
</evidence>
<accession>A0A9P7RRZ9</accession>
<dbReference type="SUPFAM" id="SSF56112">
    <property type="entry name" value="Protein kinase-like (PK-like)"/>
    <property type="match status" value="1"/>
</dbReference>
<dbReference type="Gene3D" id="1.10.510.10">
    <property type="entry name" value="Transferase(Phosphotransferase) domain 1"/>
    <property type="match status" value="1"/>
</dbReference>
<dbReference type="Proteomes" id="UP001049176">
    <property type="component" value="Chromosome 8"/>
</dbReference>
<dbReference type="PROSITE" id="PS50011">
    <property type="entry name" value="PROTEIN_KINASE_DOM"/>
    <property type="match status" value="1"/>
</dbReference>
<dbReference type="KEGG" id="more:E1B28_012631"/>
<dbReference type="AlphaFoldDB" id="A0A9P7RRZ9"/>
<protein>
    <recommendedName>
        <fullName evidence="1">Protein kinase domain-containing protein</fullName>
    </recommendedName>
</protein>
<dbReference type="GeneID" id="66081706"/>
<evidence type="ECO:0000313" key="3">
    <source>
        <dbReference type="Proteomes" id="UP001049176"/>
    </source>
</evidence>
<dbReference type="GO" id="GO:0005524">
    <property type="term" value="F:ATP binding"/>
    <property type="evidence" value="ECO:0007669"/>
    <property type="project" value="InterPro"/>
</dbReference>
<evidence type="ECO:0000313" key="2">
    <source>
        <dbReference type="EMBL" id="KAG7088659.1"/>
    </source>
</evidence>
<name>A0A9P7RRZ9_9AGAR</name>
<dbReference type="RefSeq" id="XP_043005130.1">
    <property type="nucleotide sequence ID" value="XM_043157762.1"/>
</dbReference>
<sequence>MNHDSAVTILDFGVVIRATEILHEPTGTDGWMAPEMEEFKGTEKIGLKAADIWSIGKVLILMARSQCSFDEEQRKLALILARRMTSPDPDSRLSLAEALCFMPVV</sequence>
<dbReference type="Pfam" id="PF00069">
    <property type="entry name" value="Pkinase"/>
    <property type="match status" value="1"/>
</dbReference>
<gene>
    <name evidence="2" type="ORF">E1B28_012631</name>
</gene>
<feature type="domain" description="Protein kinase" evidence="1">
    <location>
        <begin position="1"/>
        <end position="105"/>
    </location>
</feature>
<dbReference type="GO" id="GO:0004672">
    <property type="term" value="F:protein kinase activity"/>
    <property type="evidence" value="ECO:0007669"/>
    <property type="project" value="InterPro"/>
</dbReference>
<dbReference type="OrthoDB" id="3173976at2759"/>
<reference evidence="2" key="1">
    <citation type="journal article" date="2021" name="Genome Biol. Evol.">
        <title>The assembled and annotated genome of the fairy-ring fungus Marasmius oreades.</title>
        <authorList>
            <person name="Hiltunen M."/>
            <person name="Ament-Velasquez S.L."/>
            <person name="Johannesson H."/>
        </authorList>
    </citation>
    <scope>NUCLEOTIDE SEQUENCE</scope>
    <source>
        <strain evidence="2">03SP1</strain>
    </source>
</reference>